<name>A0A1V5MIJ8_UNCT6</name>
<proteinExistence type="inferred from homology"/>
<organism evidence="3 4">
    <name type="scientific">candidate division TA06 bacterium ADurb.Bin417</name>
    <dbReference type="NCBI Taxonomy" id="1852828"/>
    <lineage>
        <taxon>Bacteria</taxon>
        <taxon>Bacteria division TA06</taxon>
    </lineage>
</organism>
<comment type="similarity">
    <text evidence="1">Belongs to the NAD(P)-dependent epimerase/dehydratase family.</text>
</comment>
<evidence type="ECO:0000256" key="1">
    <source>
        <dbReference type="ARBA" id="ARBA00007637"/>
    </source>
</evidence>
<dbReference type="Proteomes" id="UP000485484">
    <property type="component" value="Unassembled WGS sequence"/>
</dbReference>
<evidence type="ECO:0000313" key="3">
    <source>
        <dbReference type="EMBL" id="OPZ93077.1"/>
    </source>
</evidence>
<dbReference type="PANTHER" id="PTHR43000">
    <property type="entry name" value="DTDP-D-GLUCOSE 4,6-DEHYDRATASE-RELATED"/>
    <property type="match status" value="1"/>
</dbReference>
<sequence>MAEYLVTGGAGFIGSHLVERLVREGGSVRVLDNFSSGRESNLAGVAGPGVEVLRGDICDQAACAEACRGVSYVVHLAALRSVPRSMADPYSYNRVNIDGSLNMMFAARAAGVRQFALASSSSVYGEAERFPQSEAQLPALISPYALSKLAGEHYGYIFTRQFGLPVTCLRYFNVFGERQSLEDEYAVVIPKFITCMLKGERPPVHGDGTQSRDFTPVENVAEATLLAVRNPAAAGLVFNVGCGREHSILNLVAELNRILGSNLEPLFTPVRPGDVMRTLADIGRARRVLGYEPRVSFADGLARTVEYFKKTLA</sequence>
<dbReference type="Gene3D" id="3.90.25.10">
    <property type="entry name" value="UDP-galactose 4-epimerase, domain 1"/>
    <property type="match status" value="1"/>
</dbReference>
<dbReference type="Pfam" id="PF01370">
    <property type="entry name" value="Epimerase"/>
    <property type="match status" value="1"/>
</dbReference>
<dbReference type="SUPFAM" id="SSF51735">
    <property type="entry name" value="NAD(P)-binding Rossmann-fold domains"/>
    <property type="match status" value="1"/>
</dbReference>
<gene>
    <name evidence="3" type="ORF">BWY73_00492</name>
</gene>
<dbReference type="AlphaFoldDB" id="A0A1V5MIJ8"/>
<dbReference type="InterPro" id="IPR036291">
    <property type="entry name" value="NAD(P)-bd_dom_sf"/>
</dbReference>
<evidence type="ECO:0000313" key="4">
    <source>
        <dbReference type="Proteomes" id="UP000485484"/>
    </source>
</evidence>
<dbReference type="GO" id="GO:0003978">
    <property type="term" value="F:UDP-glucose 4-epimerase activity"/>
    <property type="evidence" value="ECO:0007669"/>
    <property type="project" value="UniProtKB-EC"/>
</dbReference>
<keyword evidence="3" id="KW-0413">Isomerase</keyword>
<comment type="caution">
    <text evidence="3">The sequence shown here is derived from an EMBL/GenBank/DDBJ whole genome shotgun (WGS) entry which is preliminary data.</text>
</comment>
<dbReference type="InterPro" id="IPR057326">
    <property type="entry name" value="KR_dom"/>
</dbReference>
<dbReference type="Gene3D" id="3.40.50.720">
    <property type="entry name" value="NAD(P)-binding Rossmann-like Domain"/>
    <property type="match status" value="1"/>
</dbReference>
<protein>
    <submittedName>
        <fullName evidence="3">UDP-glucose 4-epimerase</fullName>
        <ecNumber evidence="3">5.1.3.2</ecNumber>
    </submittedName>
</protein>
<dbReference type="SMART" id="SM00822">
    <property type="entry name" value="PKS_KR"/>
    <property type="match status" value="1"/>
</dbReference>
<evidence type="ECO:0000259" key="2">
    <source>
        <dbReference type="SMART" id="SM00822"/>
    </source>
</evidence>
<dbReference type="InterPro" id="IPR001509">
    <property type="entry name" value="Epimerase_deHydtase"/>
</dbReference>
<dbReference type="EMBL" id="MWAK01000046">
    <property type="protein sequence ID" value="OPZ93077.1"/>
    <property type="molecule type" value="Genomic_DNA"/>
</dbReference>
<reference evidence="3 4" key="1">
    <citation type="submission" date="2017-02" db="EMBL/GenBank/DDBJ databases">
        <title>Delving into the versatile metabolic prowess of the omnipresent phylum Bacteroidetes.</title>
        <authorList>
            <person name="Nobu M.K."/>
            <person name="Mei R."/>
            <person name="Narihiro T."/>
            <person name="Kuroda K."/>
            <person name="Liu W.-T."/>
        </authorList>
    </citation>
    <scope>NUCLEOTIDE SEQUENCE [LARGE SCALE GENOMIC DNA]</scope>
    <source>
        <strain evidence="3">ADurb.Bin417</strain>
    </source>
</reference>
<dbReference type="PRINTS" id="PR01713">
    <property type="entry name" value="NUCEPIMERASE"/>
</dbReference>
<dbReference type="EC" id="5.1.3.2" evidence="3"/>
<accession>A0A1V5MIJ8</accession>
<feature type="domain" description="Ketoreductase" evidence="2">
    <location>
        <begin position="2"/>
        <end position="152"/>
    </location>
</feature>